<evidence type="ECO:0000313" key="4">
    <source>
        <dbReference type="Proteomes" id="UP000265325"/>
    </source>
</evidence>
<evidence type="ECO:0000259" key="2">
    <source>
        <dbReference type="Pfam" id="PF12706"/>
    </source>
</evidence>
<dbReference type="PANTHER" id="PTHR43546">
    <property type="entry name" value="UPF0173 METAL-DEPENDENT HYDROLASE MJ1163-RELATED"/>
    <property type="match status" value="1"/>
</dbReference>
<dbReference type="InterPro" id="IPR036866">
    <property type="entry name" value="RibonucZ/Hydroxyglut_hydro"/>
</dbReference>
<dbReference type="OrthoDB" id="3204284at2"/>
<dbReference type="Pfam" id="PF12706">
    <property type="entry name" value="Lactamase_B_2"/>
    <property type="match status" value="1"/>
</dbReference>
<dbReference type="AlphaFoldDB" id="A0A2P2GT21"/>
<keyword evidence="1" id="KW-0378">Hydrolase</keyword>
<reference evidence="3 4" key="1">
    <citation type="submission" date="2015-05" db="EMBL/GenBank/DDBJ databases">
        <title>Draft Genome assembly of Streptomyces showdoensis.</title>
        <authorList>
            <person name="Thapa K.K."/>
            <person name="Metsa-Ketela M."/>
        </authorList>
    </citation>
    <scope>NUCLEOTIDE SEQUENCE [LARGE SCALE GENOMIC DNA]</scope>
    <source>
        <strain evidence="3 4">ATCC 15227</strain>
    </source>
</reference>
<dbReference type="RefSeq" id="WP_046906507.1">
    <property type="nucleotide sequence ID" value="NZ_BAAAXG010000026.1"/>
</dbReference>
<organism evidence="3 4">
    <name type="scientific">Streptomyces showdoensis</name>
    <dbReference type="NCBI Taxonomy" id="68268"/>
    <lineage>
        <taxon>Bacteria</taxon>
        <taxon>Bacillati</taxon>
        <taxon>Actinomycetota</taxon>
        <taxon>Actinomycetes</taxon>
        <taxon>Kitasatosporales</taxon>
        <taxon>Streptomycetaceae</taxon>
        <taxon>Streptomyces</taxon>
    </lineage>
</organism>
<dbReference type="SUPFAM" id="SSF56281">
    <property type="entry name" value="Metallo-hydrolase/oxidoreductase"/>
    <property type="match status" value="1"/>
</dbReference>
<name>A0A2P2GT21_STREW</name>
<sequence>MTTGISATYIGTATVLLRIGGLTVLTDPAFDPAPADYPAARPLRRLAGPALAADRLPPVDLVLLSHDQHADNLDPTGREVLARAGRTFTTPEGAARLGGRAEGLEPWESREFTAGGTTVRITATPARHGPEGTEQATGPVTGFVLEHDGGALYLSGDTVRHDALAAIGARFALDTAFLHFGDAHFPSTGDRAFSLSAAEGAALARTLGARTVVPLHFDSWAHLAEDPAAITAAFAADPALAGTLRWLEPGVAEELG</sequence>
<gene>
    <name evidence="3" type="ORF">VO63_05930</name>
</gene>
<feature type="domain" description="Metallo-beta-lactamase" evidence="2">
    <location>
        <begin position="24"/>
        <end position="217"/>
    </location>
</feature>
<proteinExistence type="predicted"/>
<dbReference type="InterPro" id="IPR001279">
    <property type="entry name" value="Metallo-B-lactamas"/>
</dbReference>
<dbReference type="EMBL" id="LAQS01000007">
    <property type="protein sequence ID" value="KKZ74632.1"/>
    <property type="molecule type" value="Genomic_DNA"/>
</dbReference>
<dbReference type="PANTHER" id="PTHR43546:SF9">
    <property type="entry name" value="L-ASCORBATE-6-PHOSPHATE LACTONASE ULAG-RELATED"/>
    <property type="match status" value="1"/>
</dbReference>
<evidence type="ECO:0000256" key="1">
    <source>
        <dbReference type="ARBA" id="ARBA00022801"/>
    </source>
</evidence>
<evidence type="ECO:0000313" key="3">
    <source>
        <dbReference type="EMBL" id="KKZ74632.1"/>
    </source>
</evidence>
<dbReference type="Gene3D" id="3.60.15.10">
    <property type="entry name" value="Ribonuclease Z/Hydroxyacylglutathione hydrolase-like"/>
    <property type="match status" value="1"/>
</dbReference>
<comment type="caution">
    <text evidence="3">The sequence shown here is derived from an EMBL/GenBank/DDBJ whole genome shotgun (WGS) entry which is preliminary data.</text>
</comment>
<keyword evidence="4" id="KW-1185">Reference proteome</keyword>
<dbReference type="GO" id="GO:0016787">
    <property type="term" value="F:hydrolase activity"/>
    <property type="evidence" value="ECO:0007669"/>
    <property type="project" value="UniProtKB-KW"/>
</dbReference>
<dbReference type="InterPro" id="IPR050114">
    <property type="entry name" value="UPF0173_UPF0282_UlaG_hydrolase"/>
</dbReference>
<accession>A0A2P2GT21</accession>
<protein>
    <recommendedName>
        <fullName evidence="2">Metallo-beta-lactamase domain-containing protein</fullName>
    </recommendedName>
</protein>
<dbReference type="Proteomes" id="UP000265325">
    <property type="component" value="Unassembled WGS sequence"/>
</dbReference>